<evidence type="ECO:0000313" key="2">
    <source>
        <dbReference type="Proteomes" id="UP000279833"/>
    </source>
</evidence>
<reference evidence="1 2" key="2">
    <citation type="submission" date="2018-11" db="EMBL/GenBank/DDBJ databases">
        <authorList>
            <consortium name="Pathogen Informatics"/>
        </authorList>
    </citation>
    <scope>NUCLEOTIDE SEQUENCE [LARGE SCALE GENOMIC DNA]</scope>
    <source>
        <strain evidence="1">Dakar</strain>
        <strain evidence="2">Dakar, Senegal</strain>
    </source>
</reference>
<dbReference type="EMBL" id="UZAK01043947">
    <property type="protein sequence ID" value="VDP71652.1"/>
    <property type="molecule type" value="Genomic_DNA"/>
</dbReference>
<accession>A0A183KYW7</accession>
<evidence type="ECO:0000313" key="1">
    <source>
        <dbReference type="EMBL" id="VDP71652.1"/>
    </source>
</evidence>
<sequence>MSTSGVSEPYETLKRSIFKRGDPTARQRLDQLLSNINLQHGSATDMLLRMREVTGQRTRDDGPFVQLFLSKPPQQVSDEFMRNPAELCELLSNTHAQAFTGCDWNEYIASSFNTYALADLEFTLNIVGNSIRPLKLFFGSSCGRMLANPNKY</sequence>
<name>A0A183KYW7_9TREM</name>
<dbReference type="WBParaSite" id="SCUD_0002026701-mRNA-1">
    <property type="protein sequence ID" value="SCUD_0002026701-mRNA-1"/>
    <property type="gene ID" value="SCUD_0002026701"/>
</dbReference>
<dbReference type="AlphaFoldDB" id="A0A183KYW7"/>
<gene>
    <name evidence="1" type="ORF">SCUD_LOCUS20264</name>
</gene>
<reference evidence="3" key="1">
    <citation type="submission" date="2016-06" db="UniProtKB">
        <authorList>
            <consortium name="WormBaseParasite"/>
        </authorList>
    </citation>
    <scope>IDENTIFICATION</scope>
</reference>
<keyword evidence="2" id="KW-1185">Reference proteome</keyword>
<evidence type="ECO:0000313" key="3">
    <source>
        <dbReference type="WBParaSite" id="SCUD_0002026701-mRNA-1"/>
    </source>
</evidence>
<proteinExistence type="predicted"/>
<protein>
    <submittedName>
        <fullName evidence="3">PSD1 domain-containing protein</fullName>
    </submittedName>
</protein>
<organism evidence="3">
    <name type="scientific">Schistosoma curassoni</name>
    <dbReference type="NCBI Taxonomy" id="6186"/>
    <lineage>
        <taxon>Eukaryota</taxon>
        <taxon>Metazoa</taxon>
        <taxon>Spiralia</taxon>
        <taxon>Lophotrochozoa</taxon>
        <taxon>Platyhelminthes</taxon>
        <taxon>Trematoda</taxon>
        <taxon>Digenea</taxon>
        <taxon>Strigeidida</taxon>
        <taxon>Schistosomatoidea</taxon>
        <taxon>Schistosomatidae</taxon>
        <taxon>Schistosoma</taxon>
    </lineage>
</organism>
<dbReference type="Proteomes" id="UP000279833">
    <property type="component" value="Unassembled WGS sequence"/>
</dbReference>